<keyword evidence="3" id="KW-1185">Reference proteome</keyword>
<feature type="compositionally biased region" description="Low complexity" evidence="1">
    <location>
        <begin position="11"/>
        <end position="26"/>
    </location>
</feature>
<feature type="region of interest" description="Disordered" evidence="1">
    <location>
        <begin position="1"/>
        <end position="30"/>
    </location>
</feature>
<organism evidence="2 3">
    <name type="scientific">Cucumis sativus</name>
    <name type="common">Cucumber</name>
    <dbReference type="NCBI Taxonomy" id="3659"/>
    <lineage>
        <taxon>Eukaryota</taxon>
        <taxon>Viridiplantae</taxon>
        <taxon>Streptophyta</taxon>
        <taxon>Embryophyta</taxon>
        <taxon>Tracheophyta</taxon>
        <taxon>Spermatophyta</taxon>
        <taxon>Magnoliopsida</taxon>
        <taxon>eudicotyledons</taxon>
        <taxon>Gunneridae</taxon>
        <taxon>Pentapetalae</taxon>
        <taxon>rosids</taxon>
        <taxon>fabids</taxon>
        <taxon>Cucurbitales</taxon>
        <taxon>Cucurbitaceae</taxon>
        <taxon>Benincaseae</taxon>
        <taxon>Cucumis</taxon>
    </lineage>
</organism>
<reference evidence="2 3" key="4">
    <citation type="journal article" date="2011" name="BMC Genomics">
        <title>RNA-Seq improves annotation of protein-coding genes in the cucumber genome.</title>
        <authorList>
            <person name="Li Z."/>
            <person name="Zhang Z."/>
            <person name="Yan P."/>
            <person name="Huang S."/>
            <person name="Fei Z."/>
            <person name="Lin K."/>
        </authorList>
    </citation>
    <scope>NUCLEOTIDE SEQUENCE [LARGE SCALE GENOMIC DNA]</scope>
    <source>
        <strain evidence="3">cv. 9930</strain>
    </source>
</reference>
<dbReference type="Proteomes" id="UP000029981">
    <property type="component" value="Chromosome 6"/>
</dbReference>
<gene>
    <name evidence="2" type="ORF">Csa_6G124130</name>
</gene>
<evidence type="ECO:0000256" key="1">
    <source>
        <dbReference type="SAM" id="MobiDB-lite"/>
    </source>
</evidence>
<evidence type="ECO:0000313" key="2">
    <source>
        <dbReference type="EMBL" id="KGN46698.1"/>
    </source>
</evidence>
<reference evidence="2 3" key="2">
    <citation type="journal article" date="2009" name="PLoS ONE">
        <title>An integrated genetic and cytogenetic map of the cucumber genome.</title>
        <authorList>
            <person name="Ren Y."/>
            <person name="Zhang Z."/>
            <person name="Liu J."/>
            <person name="Staub J.E."/>
            <person name="Han Y."/>
            <person name="Cheng Z."/>
            <person name="Li X."/>
            <person name="Lu J."/>
            <person name="Miao H."/>
            <person name="Kang H."/>
            <person name="Xie B."/>
            <person name="Gu X."/>
            <person name="Wang X."/>
            <person name="Du Y."/>
            <person name="Jin W."/>
            <person name="Huang S."/>
        </authorList>
    </citation>
    <scope>NUCLEOTIDE SEQUENCE [LARGE SCALE GENOMIC DNA]</scope>
    <source>
        <strain evidence="3">cv. 9930</strain>
    </source>
</reference>
<protein>
    <submittedName>
        <fullName evidence="2">Uncharacterized protein</fullName>
    </submittedName>
</protein>
<dbReference type="Gramene" id="KGN46698">
    <property type="protein sequence ID" value="KGN46698"/>
    <property type="gene ID" value="Csa_6G124130"/>
</dbReference>
<evidence type="ECO:0000313" key="3">
    <source>
        <dbReference type="Proteomes" id="UP000029981"/>
    </source>
</evidence>
<proteinExistence type="predicted"/>
<dbReference type="AlphaFoldDB" id="A0A0A0KAZ7"/>
<name>A0A0A0KAZ7_CUCSA</name>
<sequence length="75" mass="7861">MTESNSGFHIGNAGSSTASGANSRGRPTSAHLPLLIHHKAKENHGVVVGASLVGNEKLEVSEHIYRDVERGQCVG</sequence>
<reference evidence="2 3" key="1">
    <citation type="journal article" date="2009" name="Nat. Genet.">
        <title>The genome of the cucumber, Cucumis sativus L.</title>
        <authorList>
            <person name="Huang S."/>
            <person name="Li R."/>
            <person name="Zhang Z."/>
            <person name="Li L."/>
            <person name="Gu X."/>
            <person name="Fan W."/>
            <person name="Lucas W.J."/>
            <person name="Wang X."/>
            <person name="Xie B."/>
            <person name="Ni P."/>
            <person name="Ren Y."/>
            <person name="Zhu H."/>
            <person name="Li J."/>
            <person name="Lin K."/>
            <person name="Jin W."/>
            <person name="Fei Z."/>
            <person name="Li G."/>
            <person name="Staub J."/>
            <person name="Kilian A."/>
            <person name="van der Vossen E.A."/>
            <person name="Wu Y."/>
            <person name="Guo J."/>
            <person name="He J."/>
            <person name="Jia Z."/>
            <person name="Ren Y."/>
            <person name="Tian G."/>
            <person name="Lu Y."/>
            <person name="Ruan J."/>
            <person name="Qian W."/>
            <person name="Wang M."/>
            <person name="Huang Q."/>
            <person name="Li B."/>
            <person name="Xuan Z."/>
            <person name="Cao J."/>
            <person name="Asan"/>
            <person name="Wu Z."/>
            <person name="Zhang J."/>
            <person name="Cai Q."/>
            <person name="Bai Y."/>
            <person name="Zhao B."/>
            <person name="Han Y."/>
            <person name="Li Y."/>
            <person name="Li X."/>
            <person name="Wang S."/>
            <person name="Shi Q."/>
            <person name="Liu S."/>
            <person name="Cho W.K."/>
            <person name="Kim J.Y."/>
            <person name="Xu Y."/>
            <person name="Heller-Uszynska K."/>
            <person name="Miao H."/>
            <person name="Cheng Z."/>
            <person name="Zhang S."/>
            <person name="Wu J."/>
            <person name="Yang Y."/>
            <person name="Kang H."/>
            <person name="Li M."/>
            <person name="Liang H."/>
            <person name="Ren X."/>
            <person name="Shi Z."/>
            <person name="Wen M."/>
            <person name="Jian M."/>
            <person name="Yang H."/>
            <person name="Zhang G."/>
            <person name="Yang Z."/>
            <person name="Chen R."/>
            <person name="Liu S."/>
            <person name="Li J."/>
            <person name="Ma L."/>
            <person name="Liu H."/>
            <person name="Zhou Y."/>
            <person name="Zhao J."/>
            <person name="Fang X."/>
            <person name="Li G."/>
            <person name="Fang L."/>
            <person name="Li Y."/>
            <person name="Liu D."/>
            <person name="Zheng H."/>
            <person name="Zhang Y."/>
            <person name="Qin N."/>
            <person name="Li Z."/>
            <person name="Yang G."/>
            <person name="Yang S."/>
            <person name="Bolund L."/>
            <person name="Kristiansen K."/>
            <person name="Zheng H."/>
            <person name="Li S."/>
            <person name="Zhang X."/>
            <person name="Yang H."/>
            <person name="Wang J."/>
            <person name="Sun R."/>
            <person name="Zhang B."/>
            <person name="Jiang S."/>
            <person name="Wang J."/>
            <person name="Du Y."/>
            <person name="Li S."/>
        </authorList>
    </citation>
    <scope>NUCLEOTIDE SEQUENCE [LARGE SCALE GENOMIC DNA]</scope>
    <source>
        <strain evidence="3">cv. 9930</strain>
    </source>
</reference>
<accession>A0A0A0KAZ7</accession>
<dbReference type="EMBL" id="CM002927">
    <property type="protein sequence ID" value="KGN46698.1"/>
    <property type="molecule type" value="Genomic_DNA"/>
</dbReference>
<reference evidence="2 3" key="3">
    <citation type="journal article" date="2010" name="BMC Genomics">
        <title>Transcriptome sequencing and comparative analysis of cucumber flowers with different sex types.</title>
        <authorList>
            <person name="Guo S."/>
            <person name="Zheng Y."/>
            <person name="Joung J.G."/>
            <person name="Liu S."/>
            <person name="Zhang Z."/>
            <person name="Crasta O.R."/>
            <person name="Sobral B.W."/>
            <person name="Xu Y."/>
            <person name="Huang S."/>
            <person name="Fei Z."/>
        </authorList>
    </citation>
    <scope>NUCLEOTIDE SEQUENCE [LARGE SCALE GENOMIC DNA]</scope>
    <source>
        <strain evidence="3">cv. 9930</strain>
    </source>
</reference>